<sequence length="222" mass="25462">MASTALPQAPKAPVQQRSETSRRRMVEGALQLLDERDIDQISVRDIVRAAGTSNGSFYHRFGTKEHFFNYLIDDMIARRERVAMIELSDAAIPFDRLPDMLSRSAIANFRQHAGLLRSAVRRHIAGDDCWLRISKMSRRVVKKYIERVAQTLGRDLDDDEAQRVYFAFVWLYGLLAYRTLGLNSIYGYTLPDELFELETIRNFRQLIDQALPAGTPHEKSVG</sequence>
<protein>
    <submittedName>
        <fullName evidence="5">TetR/AcrR family transcriptional regulator</fullName>
    </submittedName>
</protein>
<dbReference type="PANTHER" id="PTHR43479:SF11">
    <property type="entry name" value="ACREF_ENVCD OPERON REPRESSOR-RELATED"/>
    <property type="match status" value="1"/>
</dbReference>
<feature type="DNA-binding region" description="H-T-H motif" evidence="2">
    <location>
        <begin position="42"/>
        <end position="61"/>
    </location>
</feature>
<dbReference type="PROSITE" id="PS50977">
    <property type="entry name" value="HTH_TETR_2"/>
    <property type="match status" value="1"/>
</dbReference>
<keyword evidence="6" id="KW-1185">Reference proteome</keyword>
<dbReference type="Proteomes" id="UP001138757">
    <property type="component" value="Unassembled WGS sequence"/>
</dbReference>
<dbReference type="Gene3D" id="1.10.357.10">
    <property type="entry name" value="Tetracycline Repressor, domain 2"/>
    <property type="match status" value="1"/>
</dbReference>
<gene>
    <name evidence="5" type="ORF">KK488_15080</name>
</gene>
<reference evidence="5" key="1">
    <citation type="submission" date="2021-05" db="EMBL/GenBank/DDBJ databases">
        <title>Genome of Sphingobium sp. strain.</title>
        <authorList>
            <person name="Fan R."/>
        </authorList>
    </citation>
    <scope>NUCLEOTIDE SEQUENCE</scope>
    <source>
        <strain evidence="5">H33</strain>
    </source>
</reference>
<dbReference type="InterPro" id="IPR050624">
    <property type="entry name" value="HTH-type_Tx_Regulator"/>
</dbReference>
<dbReference type="PANTHER" id="PTHR43479">
    <property type="entry name" value="ACREF/ENVCD OPERON REPRESSOR-RELATED"/>
    <property type="match status" value="1"/>
</dbReference>
<evidence type="ECO:0000313" key="6">
    <source>
        <dbReference type="Proteomes" id="UP001138757"/>
    </source>
</evidence>
<evidence type="ECO:0000256" key="2">
    <source>
        <dbReference type="PROSITE-ProRule" id="PRU00335"/>
    </source>
</evidence>
<comment type="caution">
    <text evidence="5">The sequence shown here is derived from an EMBL/GenBank/DDBJ whole genome shotgun (WGS) entry which is preliminary data.</text>
</comment>
<dbReference type="RefSeq" id="WP_214624536.1">
    <property type="nucleotide sequence ID" value="NZ_JAHGAW010000010.1"/>
</dbReference>
<dbReference type="EMBL" id="JAHGAW010000010">
    <property type="protein sequence ID" value="MBT2188278.1"/>
    <property type="molecule type" value="Genomic_DNA"/>
</dbReference>
<organism evidence="5 6">
    <name type="scientific">Sphingobium nicotianae</name>
    <dbReference type="NCBI Taxonomy" id="2782607"/>
    <lineage>
        <taxon>Bacteria</taxon>
        <taxon>Pseudomonadati</taxon>
        <taxon>Pseudomonadota</taxon>
        <taxon>Alphaproteobacteria</taxon>
        <taxon>Sphingomonadales</taxon>
        <taxon>Sphingomonadaceae</taxon>
        <taxon>Sphingobium</taxon>
    </lineage>
</organism>
<feature type="region of interest" description="Disordered" evidence="3">
    <location>
        <begin position="1"/>
        <end position="21"/>
    </location>
</feature>
<keyword evidence="1 2" id="KW-0238">DNA-binding</keyword>
<dbReference type="AlphaFoldDB" id="A0A9X1ISB6"/>
<name>A0A9X1ISB6_9SPHN</name>
<dbReference type="InterPro" id="IPR009057">
    <property type="entry name" value="Homeodomain-like_sf"/>
</dbReference>
<dbReference type="InterPro" id="IPR001647">
    <property type="entry name" value="HTH_TetR"/>
</dbReference>
<evidence type="ECO:0000313" key="5">
    <source>
        <dbReference type="EMBL" id="MBT2188278.1"/>
    </source>
</evidence>
<dbReference type="SUPFAM" id="SSF46689">
    <property type="entry name" value="Homeodomain-like"/>
    <property type="match status" value="1"/>
</dbReference>
<evidence type="ECO:0000256" key="1">
    <source>
        <dbReference type="ARBA" id="ARBA00023125"/>
    </source>
</evidence>
<feature type="domain" description="HTH tetR-type" evidence="4">
    <location>
        <begin position="19"/>
        <end position="79"/>
    </location>
</feature>
<evidence type="ECO:0000256" key="3">
    <source>
        <dbReference type="SAM" id="MobiDB-lite"/>
    </source>
</evidence>
<dbReference type="Pfam" id="PF00440">
    <property type="entry name" value="TetR_N"/>
    <property type="match status" value="1"/>
</dbReference>
<accession>A0A9X1ISB6</accession>
<evidence type="ECO:0000259" key="4">
    <source>
        <dbReference type="PROSITE" id="PS50977"/>
    </source>
</evidence>
<dbReference type="GO" id="GO:0003677">
    <property type="term" value="F:DNA binding"/>
    <property type="evidence" value="ECO:0007669"/>
    <property type="project" value="UniProtKB-UniRule"/>
</dbReference>
<proteinExistence type="predicted"/>